<gene>
    <name evidence="2" type="ORF">LSH36_20g15004</name>
</gene>
<accession>A0AAD9NIA0</accession>
<sequence length="107" mass="12548">MDPNEESDVEMANEIDDDGDPGFVQDIKFQQDGQIVAVYFHEDFYIGEVVRILSEDNREVNFTEKAKQVIKEREVFRWSSRTDQCEISRSYVFFLSASGRNFFCNQT</sequence>
<organism evidence="2 3">
    <name type="scientific">Paralvinella palmiformis</name>
    <dbReference type="NCBI Taxonomy" id="53620"/>
    <lineage>
        <taxon>Eukaryota</taxon>
        <taxon>Metazoa</taxon>
        <taxon>Spiralia</taxon>
        <taxon>Lophotrochozoa</taxon>
        <taxon>Annelida</taxon>
        <taxon>Polychaeta</taxon>
        <taxon>Sedentaria</taxon>
        <taxon>Canalipalpata</taxon>
        <taxon>Terebellida</taxon>
        <taxon>Terebelliformia</taxon>
        <taxon>Alvinellidae</taxon>
        <taxon>Paralvinella</taxon>
    </lineage>
</organism>
<comment type="caution">
    <text evidence="2">The sequence shown here is derived from an EMBL/GenBank/DDBJ whole genome shotgun (WGS) entry which is preliminary data.</text>
</comment>
<evidence type="ECO:0000256" key="1">
    <source>
        <dbReference type="SAM" id="MobiDB-lite"/>
    </source>
</evidence>
<proteinExistence type="predicted"/>
<feature type="compositionally biased region" description="Acidic residues" evidence="1">
    <location>
        <begin position="1"/>
        <end position="20"/>
    </location>
</feature>
<keyword evidence="3" id="KW-1185">Reference proteome</keyword>
<name>A0AAD9NIA0_9ANNE</name>
<dbReference type="Proteomes" id="UP001208570">
    <property type="component" value="Unassembled WGS sequence"/>
</dbReference>
<dbReference type="EMBL" id="JAODUP010000020">
    <property type="protein sequence ID" value="KAK2168159.1"/>
    <property type="molecule type" value="Genomic_DNA"/>
</dbReference>
<dbReference type="AlphaFoldDB" id="A0AAD9NIA0"/>
<feature type="region of interest" description="Disordered" evidence="1">
    <location>
        <begin position="1"/>
        <end position="23"/>
    </location>
</feature>
<reference evidence="2" key="1">
    <citation type="journal article" date="2023" name="Mol. Biol. Evol.">
        <title>Third-Generation Sequencing Reveals the Adaptive Role of the Epigenome in Three Deep-Sea Polychaetes.</title>
        <authorList>
            <person name="Perez M."/>
            <person name="Aroh O."/>
            <person name="Sun Y."/>
            <person name="Lan Y."/>
            <person name="Juniper S.K."/>
            <person name="Young C.R."/>
            <person name="Angers B."/>
            <person name="Qian P.Y."/>
        </authorList>
    </citation>
    <scope>NUCLEOTIDE SEQUENCE</scope>
    <source>
        <strain evidence="2">P08H-3</strain>
    </source>
</reference>
<evidence type="ECO:0000313" key="3">
    <source>
        <dbReference type="Proteomes" id="UP001208570"/>
    </source>
</evidence>
<evidence type="ECO:0000313" key="2">
    <source>
        <dbReference type="EMBL" id="KAK2168159.1"/>
    </source>
</evidence>
<protein>
    <submittedName>
        <fullName evidence="2">Uncharacterized protein</fullName>
    </submittedName>
</protein>